<evidence type="ECO:0000313" key="3">
    <source>
        <dbReference type="Proteomes" id="UP001331761"/>
    </source>
</evidence>
<name>A0AAN8F8R2_TRICO</name>
<feature type="signal peptide" evidence="1">
    <location>
        <begin position="1"/>
        <end position="20"/>
    </location>
</feature>
<sequence>MFSVAVTSSILIFYLLTAFADVTVLELPEGPSNWTDEREMRARIANYTVEKFSHDYHNWNLFLS</sequence>
<dbReference type="AlphaFoldDB" id="A0AAN8F8R2"/>
<comment type="caution">
    <text evidence="2">The sequence shown here is derived from an EMBL/GenBank/DDBJ whole genome shotgun (WGS) entry which is preliminary data.</text>
</comment>
<feature type="non-terminal residue" evidence="2">
    <location>
        <position position="64"/>
    </location>
</feature>
<evidence type="ECO:0000256" key="1">
    <source>
        <dbReference type="SAM" id="SignalP"/>
    </source>
</evidence>
<feature type="chain" id="PRO_5042926085" evidence="1">
    <location>
        <begin position="21"/>
        <end position="64"/>
    </location>
</feature>
<keyword evidence="3" id="KW-1185">Reference proteome</keyword>
<accession>A0AAN8F8R2</accession>
<dbReference type="EMBL" id="WIXE01016597">
    <property type="protein sequence ID" value="KAK5972500.1"/>
    <property type="molecule type" value="Genomic_DNA"/>
</dbReference>
<dbReference type="Proteomes" id="UP001331761">
    <property type="component" value="Unassembled WGS sequence"/>
</dbReference>
<keyword evidence="1" id="KW-0732">Signal</keyword>
<evidence type="ECO:0000313" key="2">
    <source>
        <dbReference type="EMBL" id="KAK5972500.1"/>
    </source>
</evidence>
<gene>
    <name evidence="2" type="ORF">GCK32_011480</name>
</gene>
<proteinExistence type="predicted"/>
<reference evidence="2 3" key="1">
    <citation type="submission" date="2019-10" db="EMBL/GenBank/DDBJ databases">
        <title>Assembly and Annotation for the nematode Trichostrongylus colubriformis.</title>
        <authorList>
            <person name="Martin J."/>
        </authorList>
    </citation>
    <scope>NUCLEOTIDE SEQUENCE [LARGE SCALE GENOMIC DNA]</scope>
    <source>
        <strain evidence="2">G859</strain>
        <tissue evidence="2">Whole worm</tissue>
    </source>
</reference>
<organism evidence="2 3">
    <name type="scientific">Trichostrongylus colubriformis</name>
    <name type="common">Black scour worm</name>
    <dbReference type="NCBI Taxonomy" id="6319"/>
    <lineage>
        <taxon>Eukaryota</taxon>
        <taxon>Metazoa</taxon>
        <taxon>Ecdysozoa</taxon>
        <taxon>Nematoda</taxon>
        <taxon>Chromadorea</taxon>
        <taxon>Rhabditida</taxon>
        <taxon>Rhabditina</taxon>
        <taxon>Rhabditomorpha</taxon>
        <taxon>Strongyloidea</taxon>
        <taxon>Trichostrongylidae</taxon>
        <taxon>Trichostrongylus</taxon>
    </lineage>
</organism>
<protein>
    <submittedName>
        <fullName evidence="2">Uncharacterized protein</fullName>
    </submittedName>
</protein>